<dbReference type="EMBL" id="SMMG02000001">
    <property type="protein sequence ID" value="KAA3485965.1"/>
    <property type="molecule type" value="Genomic_DNA"/>
</dbReference>
<feature type="coiled-coil region" evidence="1">
    <location>
        <begin position="918"/>
        <end position="945"/>
    </location>
</feature>
<dbReference type="PANTHER" id="PTHR32108:SF5">
    <property type="entry name" value="DYNACTIN SUBUNIT 1-LIKE"/>
    <property type="match status" value="1"/>
</dbReference>
<feature type="domain" description="G-patch" evidence="3">
    <location>
        <begin position="874"/>
        <end position="920"/>
    </location>
</feature>
<organism evidence="4 5">
    <name type="scientific">Gossypium australe</name>
    <dbReference type="NCBI Taxonomy" id="47621"/>
    <lineage>
        <taxon>Eukaryota</taxon>
        <taxon>Viridiplantae</taxon>
        <taxon>Streptophyta</taxon>
        <taxon>Embryophyta</taxon>
        <taxon>Tracheophyta</taxon>
        <taxon>Spermatophyta</taxon>
        <taxon>Magnoliopsida</taxon>
        <taxon>eudicotyledons</taxon>
        <taxon>Gunneridae</taxon>
        <taxon>Pentapetalae</taxon>
        <taxon>rosids</taxon>
        <taxon>malvids</taxon>
        <taxon>Malvales</taxon>
        <taxon>Malvaceae</taxon>
        <taxon>Malvoideae</taxon>
        <taxon>Gossypium</taxon>
    </lineage>
</organism>
<dbReference type="AlphaFoldDB" id="A0A5B6WYV9"/>
<dbReference type="PROSITE" id="PS50174">
    <property type="entry name" value="G_PATCH"/>
    <property type="match status" value="1"/>
</dbReference>
<evidence type="ECO:0000256" key="1">
    <source>
        <dbReference type="SAM" id="Coils"/>
    </source>
</evidence>
<gene>
    <name evidence="4" type="ORF">EPI10_029928</name>
</gene>
<dbReference type="PANTHER" id="PTHR32108">
    <property type="entry name" value="DNA-DIRECTED RNA POLYMERASE SUBUNIT ALPHA"/>
    <property type="match status" value="1"/>
</dbReference>
<dbReference type="GO" id="GO:0003676">
    <property type="term" value="F:nucleic acid binding"/>
    <property type="evidence" value="ECO:0007669"/>
    <property type="project" value="InterPro"/>
</dbReference>
<keyword evidence="1" id="KW-0175">Coiled coil</keyword>
<evidence type="ECO:0000313" key="5">
    <source>
        <dbReference type="Proteomes" id="UP000325315"/>
    </source>
</evidence>
<protein>
    <recommendedName>
        <fullName evidence="3">G-patch domain-containing protein</fullName>
    </recommendedName>
</protein>
<dbReference type="Pfam" id="PF03732">
    <property type="entry name" value="Retrotrans_gag"/>
    <property type="match status" value="1"/>
</dbReference>
<name>A0A5B6WYV9_9ROSI</name>
<evidence type="ECO:0000256" key="2">
    <source>
        <dbReference type="SAM" id="MobiDB-lite"/>
    </source>
</evidence>
<comment type="caution">
    <text evidence="4">The sequence shown here is derived from an EMBL/GenBank/DDBJ whole genome shotgun (WGS) entry which is preliminary data.</text>
</comment>
<feature type="coiled-coil region" evidence="1">
    <location>
        <begin position="34"/>
        <end position="95"/>
    </location>
</feature>
<dbReference type="InterPro" id="IPR005162">
    <property type="entry name" value="Retrotrans_gag_dom"/>
</dbReference>
<reference evidence="5" key="1">
    <citation type="journal article" date="2019" name="Plant Biotechnol. J.">
        <title>Genome sequencing of the Australian wild diploid species Gossypium australe highlights disease resistance and delayed gland morphogenesis.</title>
        <authorList>
            <person name="Cai Y."/>
            <person name="Cai X."/>
            <person name="Wang Q."/>
            <person name="Wang P."/>
            <person name="Zhang Y."/>
            <person name="Cai C."/>
            <person name="Xu Y."/>
            <person name="Wang K."/>
            <person name="Zhou Z."/>
            <person name="Wang C."/>
            <person name="Geng S."/>
            <person name="Li B."/>
            <person name="Dong Q."/>
            <person name="Hou Y."/>
            <person name="Wang H."/>
            <person name="Ai P."/>
            <person name="Liu Z."/>
            <person name="Yi F."/>
            <person name="Sun M."/>
            <person name="An G."/>
            <person name="Cheng J."/>
            <person name="Zhang Y."/>
            <person name="Shi Q."/>
            <person name="Xie Y."/>
            <person name="Shi X."/>
            <person name="Chang Y."/>
            <person name="Huang F."/>
            <person name="Chen Y."/>
            <person name="Hong S."/>
            <person name="Mi L."/>
            <person name="Sun Q."/>
            <person name="Zhang L."/>
            <person name="Zhou B."/>
            <person name="Peng R."/>
            <person name="Zhang X."/>
            <person name="Liu F."/>
        </authorList>
    </citation>
    <scope>NUCLEOTIDE SEQUENCE [LARGE SCALE GENOMIC DNA]</scope>
    <source>
        <strain evidence="5">cv. PA1801</strain>
    </source>
</reference>
<evidence type="ECO:0000313" key="4">
    <source>
        <dbReference type="EMBL" id="KAA3485965.1"/>
    </source>
</evidence>
<feature type="compositionally biased region" description="Basic and acidic residues" evidence="2">
    <location>
        <begin position="648"/>
        <end position="665"/>
    </location>
</feature>
<keyword evidence="5" id="KW-1185">Reference proteome</keyword>
<dbReference type="InterPro" id="IPR000467">
    <property type="entry name" value="G_patch_dom"/>
</dbReference>
<sequence>MKRLATGEMATSEYKVWLNKRINDNIPGPSSDNAQSLEERLRMIRTEVEIIKQDFVQRSSELEKRFEQLEEENIIEEIEKKTEELEMELQNCQNHIGYLKENEERREVELYHSQNQVKDRDYLMGEAVTQVREIAEYLRTLAIQADTLSVQFETQSDRRRELASLLTRIKALGFRAKLFLWLEEKFKALENAGKHRGINANDLSLVPDLVLPYNFKMPEFEKYNGTSCSEAHITMFCRRMTGYTNNDPLLIHCFQDSLVGAAARWYNQLSRAKIDSWDDLAQAFLEQYSHITDMTPDRITLQNMKKKGNENFRQYAQRWREVAIQVQPPLLEKETTMLFICTLKAPFLMHMIRSTTRSFSDIVTIGKMIENIIKSGGIETGESAKRIPPRKKESEWYDSNAQYKYHAGITGHSIENCLAFKKLVEKFINMGVVELDDMPNVTNPLPNHAKGGVNAISESSEKRIKINVAEVRTPLRWVWKETVKHGLIIAEKSQGDRTNYCEYHQELGHEIQTCGEFRILVQNLMNNNEVEFYDEGTEDRGICALESTAKSTKVSLPMMIISHPKSDKAGTQVAPKMVIRGSTIIEDNREAPRNHVAVLEGENSASNEVGTWVTPKVTIQKPAVFAYQDSKEVPWNYECNVAVTKSSTNEKGKPAEPEPRTKEPVTEEEAKEFLKFLKNSKYCMVEQLHRQSVRIFVLALFQCSEVHRNALMKALNETYVASDISVNKLDRLIGHISADNFIHFNDDEILPGGRGSTKALHVTARCKGYILLGVLIDNGSALNVLPLSTLNRLPVDSLHMKECQSVVKAFDGTQRSVMRRIEVPLLIGPTTYDRFPGDGHRIVLQLPIGETMDTFVWGSTFIITSEGEVNSGWPIGMGLKMTVGKGALPGRGLGKHLQGRMAAPMLREKQDHFGLGFRPDARQKKKELERRKERRRARLSGKETKWKPMIISYISKTFVSGGVIHSELKTLKGEDIVAMLGNVYINSISEEAVDGEILPNIQPYKSGSILNNWTAEEIPVVFTAHSE</sequence>
<dbReference type="Proteomes" id="UP000325315">
    <property type="component" value="Unassembled WGS sequence"/>
</dbReference>
<proteinExistence type="predicted"/>
<dbReference type="OrthoDB" id="1002091at2759"/>
<evidence type="ECO:0000259" key="3">
    <source>
        <dbReference type="PROSITE" id="PS50174"/>
    </source>
</evidence>
<accession>A0A5B6WYV9</accession>
<feature type="region of interest" description="Disordered" evidence="2">
    <location>
        <begin position="646"/>
        <end position="667"/>
    </location>
</feature>